<protein>
    <submittedName>
        <fullName evidence="1">Uncharacterized protein</fullName>
    </submittedName>
</protein>
<dbReference type="Proteomes" id="UP000198615">
    <property type="component" value="Unassembled WGS sequence"/>
</dbReference>
<dbReference type="OrthoDB" id="10009516at2"/>
<dbReference type="SUPFAM" id="SSF52540">
    <property type="entry name" value="P-loop containing nucleoside triphosphate hydrolases"/>
    <property type="match status" value="1"/>
</dbReference>
<dbReference type="AlphaFoldDB" id="A0A8G2BIS2"/>
<keyword evidence="2" id="KW-1185">Reference proteome</keyword>
<gene>
    <name evidence="1" type="ORF">SAMN05660686_02548</name>
</gene>
<evidence type="ECO:0000313" key="1">
    <source>
        <dbReference type="EMBL" id="SDF85283.1"/>
    </source>
</evidence>
<comment type="caution">
    <text evidence="1">The sequence shown here is derived from an EMBL/GenBank/DDBJ whole genome shotgun (WGS) entry which is preliminary data.</text>
</comment>
<name>A0A8G2BIS2_9PROT</name>
<dbReference type="EMBL" id="FNBW01000007">
    <property type="protein sequence ID" value="SDF85283.1"/>
    <property type="molecule type" value="Genomic_DNA"/>
</dbReference>
<sequence length="205" mass="21846">MRNILLIAGPVTDPRRFMAELGCHPDIAALPPVTLGNTLHAVARRAVSAASAGDRSGDALLTLAREEGGAALASYFTTLRASTGKSAIVLHDPSGPMFPFLNPPDIDLLVLTRDAESAARTVGAGAITRVVEAARKALESFERRVTGFGVGAERIHTVDEDELRRDPRALWPEICRRIGVDDGVAAVDAMARPSVTPWSLRSGRF</sequence>
<reference evidence="1 2" key="1">
    <citation type="submission" date="2016-10" db="EMBL/GenBank/DDBJ databases">
        <authorList>
            <person name="Varghese N."/>
            <person name="Submissions S."/>
        </authorList>
    </citation>
    <scope>NUCLEOTIDE SEQUENCE [LARGE SCALE GENOMIC DNA]</scope>
    <source>
        <strain evidence="1 2">DSM 18839</strain>
    </source>
</reference>
<evidence type="ECO:0000313" key="2">
    <source>
        <dbReference type="Proteomes" id="UP000198615"/>
    </source>
</evidence>
<accession>A0A8G2BIS2</accession>
<dbReference type="RefSeq" id="WP_139189298.1">
    <property type="nucleotide sequence ID" value="NZ_FNBW01000007.1"/>
</dbReference>
<proteinExistence type="predicted"/>
<dbReference type="InterPro" id="IPR027417">
    <property type="entry name" value="P-loop_NTPase"/>
</dbReference>
<organism evidence="1 2">
    <name type="scientific">Thalassobaculum litoreum DSM 18839</name>
    <dbReference type="NCBI Taxonomy" id="1123362"/>
    <lineage>
        <taxon>Bacteria</taxon>
        <taxon>Pseudomonadati</taxon>
        <taxon>Pseudomonadota</taxon>
        <taxon>Alphaproteobacteria</taxon>
        <taxon>Rhodospirillales</taxon>
        <taxon>Thalassobaculaceae</taxon>
        <taxon>Thalassobaculum</taxon>
    </lineage>
</organism>